<name>A0A3P9KH88_ORYLA</name>
<dbReference type="PANTHER" id="PTHR12091">
    <property type="entry name" value="MELANIN-CONCENTRATING HORMONE"/>
    <property type="match status" value="1"/>
</dbReference>
<evidence type="ECO:0000313" key="2">
    <source>
        <dbReference type="Ensembl" id="ENSORLP00020007796.1"/>
    </source>
</evidence>
<accession>A0A3P9KH88</accession>
<feature type="chain" id="PRO_5017944534" evidence="1">
    <location>
        <begin position="20"/>
        <end position="135"/>
    </location>
</feature>
<reference evidence="2" key="3">
    <citation type="submission" date="2025-08" db="UniProtKB">
        <authorList>
            <consortium name="Ensembl"/>
        </authorList>
    </citation>
    <scope>IDENTIFICATION</scope>
    <source>
        <strain evidence="2">HNI</strain>
    </source>
</reference>
<reference evidence="2" key="4">
    <citation type="submission" date="2025-09" db="UniProtKB">
        <authorList>
            <consortium name="Ensembl"/>
        </authorList>
    </citation>
    <scope>IDENTIFICATION</scope>
    <source>
        <strain evidence="2">HNI</strain>
    </source>
</reference>
<protein>
    <submittedName>
        <fullName evidence="2">Uncharacterized protein</fullName>
    </submittedName>
</protein>
<evidence type="ECO:0000256" key="1">
    <source>
        <dbReference type="SAM" id="SignalP"/>
    </source>
</evidence>
<dbReference type="AlphaFoldDB" id="A0A3P9KH88"/>
<proteinExistence type="predicted"/>
<dbReference type="GO" id="GO:0045202">
    <property type="term" value="C:synapse"/>
    <property type="evidence" value="ECO:0007669"/>
    <property type="project" value="GOC"/>
</dbReference>
<keyword evidence="1" id="KW-0732">Signal</keyword>
<reference evidence="2 3" key="2">
    <citation type="submission" date="2017-04" db="EMBL/GenBank/DDBJ databases">
        <title>CpG methylation of centromeres and impact of large insertions on vertebrate speciation.</title>
        <authorList>
            <person name="Ichikawa K."/>
            <person name="Yoshimura J."/>
            <person name="Morishita S."/>
        </authorList>
    </citation>
    <scope>NUCLEOTIDE SEQUENCE</scope>
    <source>
        <strain evidence="2 3">HNI</strain>
    </source>
</reference>
<dbReference type="Ensembl" id="ENSORLT00020002283.1">
    <property type="protein sequence ID" value="ENSORLP00020007796.1"/>
    <property type="gene ID" value="ENSORLG00020008676.1"/>
</dbReference>
<evidence type="ECO:0000313" key="3">
    <source>
        <dbReference type="Proteomes" id="UP000265180"/>
    </source>
</evidence>
<sequence>MMSAFSVLVTLVLFSELNSHLIALPSSKAEDAADQDGLDSLLDDESVMKTAMIRPTYRWSLMLDNNVKDEEIPQLVVISDTRLKGRSFRGLNSAFTRRLTERSPSDYSMNIDRRDKDLNMLRCMIGRVYRPCWSS</sequence>
<organism evidence="2 3">
    <name type="scientific">Oryzias latipes</name>
    <name type="common">Japanese rice fish</name>
    <name type="synonym">Japanese killifish</name>
    <dbReference type="NCBI Taxonomy" id="8090"/>
    <lineage>
        <taxon>Eukaryota</taxon>
        <taxon>Metazoa</taxon>
        <taxon>Chordata</taxon>
        <taxon>Craniata</taxon>
        <taxon>Vertebrata</taxon>
        <taxon>Euteleostomi</taxon>
        <taxon>Actinopterygii</taxon>
        <taxon>Neopterygii</taxon>
        <taxon>Teleostei</taxon>
        <taxon>Neoteleostei</taxon>
        <taxon>Acanthomorphata</taxon>
        <taxon>Ovalentaria</taxon>
        <taxon>Atherinomorphae</taxon>
        <taxon>Beloniformes</taxon>
        <taxon>Adrianichthyidae</taxon>
        <taxon>Oryziinae</taxon>
        <taxon>Oryzias</taxon>
    </lineage>
</organism>
<dbReference type="Pfam" id="PF05824">
    <property type="entry name" value="Pro-MCH"/>
    <property type="match status" value="1"/>
</dbReference>
<reference key="1">
    <citation type="journal article" date="2007" name="Nature">
        <title>The medaka draft genome and insights into vertebrate genome evolution.</title>
        <authorList>
            <person name="Kasahara M."/>
            <person name="Naruse K."/>
            <person name="Sasaki S."/>
            <person name="Nakatani Y."/>
            <person name="Qu W."/>
            <person name="Ahsan B."/>
            <person name="Yamada T."/>
            <person name="Nagayasu Y."/>
            <person name="Doi K."/>
            <person name="Kasai Y."/>
            <person name="Jindo T."/>
            <person name="Kobayashi D."/>
            <person name="Shimada A."/>
            <person name="Toyoda A."/>
            <person name="Kuroki Y."/>
            <person name="Fujiyama A."/>
            <person name="Sasaki T."/>
            <person name="Shimizu A."/>
            <person name="Asakawa S."/>
            <person name="Shimizu N."/>
            <person name="Hashimoto S."/>
            <person name="Yang J."/>
            <person name="Lee Y."/>
            <person name="Matsushima K."/>
            <person name="Sugano S."/>
            <person name="Sakaizumi M."/>
            <person name="Narita T."/>
            <person name="Ohishi K."/>
            <person name="Haga S."/>
            <person name="Ohta F."/>
            <person name="Nomoto H."/>
            <person name="Nogata K."/>
            <person name="Morishita T."/>
            <person name="Endo T."/>
            <person name="Shin-I T."/>
            <person name="Takeda H."/>
            <person name="Morishita S."/>
            <person name="Kohara Y."/>
        </authorList>
    </citation>
    <scope>NUCLEOTIDE SEQUENCE [LARGE SCALE GENOMIC DNA]</scope>
    <source>
        <strain>Hd-rR</strain>
    </source>
</reference>
<dbReference type="GO" id="GO:0007268">
    <property type="term" value="P:chemical synaptic transmission"/>
    <property type="evidence" value="ECO:0007669"/>
    <property type="project" value="InterPro"/>
</dbReference>
<dbReference type="PANTHER" id="PTHR12091:SF2">
    <property type="entry name" value="PRO-MCH PRECURSOR"/>
    <property type="match status" value="1"/>
</dbReference>
<feature type="signal peptide" evidence="1">
    <location>
        <begin position="1"/>
        <end position="19"/>
    </location>
</feature>
<dbReference type="GO" id="GO:0030354">
    <property type="term" value="F:melanin-concentrating hormone activity"/>
    <property type="evidence" value="ECO:0007669"/>
    <property type="project" value="InterPro"/>
</dbReference>
<dbReference type="InterPro" id="IPR005456">
    <property type="entry name" value="Prepro-melanin_conc_hormone"/>
</dbReference>
<dbReference type="Proteomes" id="UP000265180">
    <property type="component" value="Chromosome 23"/>
</dbReference>